<evidence type="ECO:0000313" key="4">
    <source>
        <dbReference type="Proteomes" id="UP000401717"/>
    </source>
</evidence>
<reference evidence="3 4" key="1">
    <citation type="submission" date="2019-06" db="EMBL/GenBank/DDBJ databases">
        <authorList>
            <person name="Rodrigo-Torres L."/>
            <person name="Arahal R. D."/>
            <person name="Lucena T."/>
        </authorList>
    </citation>
    <scope>NUCLEOTIDE SEQUENCE [LARGE SCALE GENOMIC DNA]</scope>
    <source>
        <strain evidence="3 4">SW08-7</strain>
    </source>
</reference>
<reference evidence="2" key="2">
    <citation type="journal article" date="2021" name="Front. Microbiol.">
        <title>Comprehensive Comparative Genomics and Phenotyping of Methylobacterium Species.</title>
        <authorList>
            <person name="Alessa O."/>
            <person name="Ogura Y."/>
            <person name="Fujitani Y."/>
            <person name="Takami H."/>
            <person name="Hayashi T."/>
            <person name="Sahin N."/>
            <person name="Tani A."/>
        </authorList>
    </citation>
    <scope>NUCLEOTIDE SEQUENCE</scope>
    <source>
        <strain evidence="2">DSM 22415</strain>
    </source>
</reference>
<protein>
    <submittedName>
        <fullName evidence="3">Uncharacterized protein</fullName>
    </submittedName>
</protein>
<dbReference type="Proteomes" id="UP001055303">
    <property type="component" value="Unassembled WGS sequence"/>
</dbReference>
<sequence>MALSGMSHGRVSDDAGRIYGQGDHHRAFRGVPQEAMLRQALRARSP</sequence>
<dbReference type="EMBL" id="BPQI01000261">
    <property type="protein sequence ID" value="GJD59826.1"/>
    <property type="molecule type" value="Genomic_DNA"/>
</dbReference>
<dbReference type="Proteomes" id="UP000401717">
    <property type="component" value="Unassembled WGS sequence"/>
</dbReference>
<organism evidence="3 4">
    <name type="scientific">Methylobacterium dankookense</name>
    <dbReference type="NCBI Taxonomy" id="560405"/>
    <lineage>
        <taxon>Bacteria</taxon>
        <taxon>Pseudomonadati</taxon>
        <taxon>Pseudomonadota</taxon>
        <taxon>Alphaproteobacteria</taxon>
        <taxon>Hyphomicrobiales</taxon>
        <taxon>Methylobacteriaceae</taxon>
        <taxon>Methylobacterium</taxon>
    </lineage>
</organism>
<name>A0A564G6W3_9HYPH</name>
<reference evidence="2" key="3">
    <citation type="submission" date="2021-08" db="EMBL/GenBank/DDBJ databases">
        <authorList>
            <person name="Tani A."/>
            <person name="Ola A."/>
            <person name="Ogura Y."/>
            <person name="Katsura K."/>
            <person name="Hayashi T."/>
        </authorList>
    </citation>
    <scope>NUCLEOTIDE SEQUENCE</scope>
    <source>
        <strain evidence="2">DSM 22415</strain>
    </source>
</reference>
<evidence type="ECO:0000313" key="2">
    <source>
        <dbReference type="EMBL" id="GJD59826.1"/>
    </source>
</evidence>
<gene>
    <name evidence="2" type="ORF">IFDJLNFL_5757</name>
    <name evidence="3" type="ORF">MTDSW087_05323</name>
</gene>
<evidence type="ECO:0000256" key="1">
    <source>
        <dbReference type="SAM" id="MobiDB-lite"/>
    </source>
</evidence>
<keyword evidence="5" id="KW-1185">Reference proteome</keyword>
<dbReference type="AlphaFoldDB" id="A0A564G6W3"/>
<proteinExistence type="predicted"/>
<dbReference type="EMBL" id="CABFVH010000060">
    <property type="protein sequence ID" value="VUF15580.1"/>
    <property type="molecule type" value="Genomic_DNA"/>
</dbReference>
<accession>A0A564G6W3</accession>
<evidence type="ECO:0000313" key="5">
    <source>
        <dbReference type="Proteomes" id="UP001055303"/>
    </source>
</evidence>
<evidence type="ECO:0000313" key="3">
    <source>
        <dbReference type="EMBL" id="VUF15580.1"/>
    </source>
</evidence>
<feature type="region of interest" description="Disordered" evidence="1">
    <location>
        <begin position="1"/>
        <end position="32"/>
    </location>
</feature>